<sequence>MVYVKADVDDETHETLRMRAAKENKPLEEVTATLLESITEEDNA</sequence>
<proteinExistence type="predicted"/>
<dbReference type="EMBL" id="MZ334527">
    <property type="protein sequence ID" value="UBF23402.1"/>
    <property type="molecule type" value="Genomic_DNA"/>
</dbReference>
<dbReference type="InterPro" id="IPR010985">
    <property type="entry name" value="Ribbon_hlx_hlx"/>
</dbReference>
<protein>
    <submittedName>
        <fullName evidence="2">Ribbon-helix-helix domain</fullName>
    </submittedName>
</protein>
<organism evidence="2 3">
    <name type="scientific">Haloarcula tailed virus 3</name>
    <dbReference type="NCBI Taxonomy" id="2877990"/>
    <lineage>
        <taxon>Viruses</taxon>
        <taxon>Duplodnaviria</taxon>
        <taxon>Heunggongvirae</taxon>
        <taxon>Uroviricota</taxon>
        <taxon>Caudoviricetes</taxon>
        <taxon>Kirjokansivirales</taxon>
        <taxon>Pyrstoviridae</taxon>
        <taxon>Hatrivirus</taxon>
        <taxon>Hatrivirus caudatum</taxon>
        <taxon>Hatrivirus HATV3</taxon>
    </lineage>
</organism>
<dbReference type="Pfam" id="PF22513">
    <property type="entry name" value="FitA-like_RHH"/>
    <property type="match status" value="1"/>
</dbReference>
<dbReference type="GO" id="GO:0006355">
    <property type="term" value="P:regulation of DNA-templated transcription"/>
    <property type="evidence" value="ECO:0007669"/>
    <property type="project" value="InterPro"/>
</dbReference>
<dbReference type="InterPro" id="IPR053853">
    <property type="entry name" value="FitA-like_RHH"/>
</dbReference>
<keyword evidence="3" id="KW-1185">Reference proteome</keyword>
<evidence type="ECO:0000313" key="2">
    <source>
        <dbReference type="EMBL" id="UBF23402.1"/>
    </source>
</evidence>
<evidence type="ECO:0000313" key="3">
    <source>
        <dbReference type="Proteomes" id="UP000827845"/>
    </source>
</evidence>
<name>A0AAE8XZ43_9CAUD</name>
<gene>
    <name evidence="2" type="ORF">HATV-3_gp52</name>
</gene>
<dbReference type="Proteomes" id="UP000827845">
    <property type="component" value="Segment"/>
</dbReference>
<accession>A0AAE8XZ43</accession>
<dbReference type="SUPFAM" id="SSF47598">
    <property type="entry name" value="Ribbon-helix-helix"/>
    <property type="match status" value="1"/>
</dbReference>
<feature type="domain" description="Antitoxin FitA-like ribbon-helix-helix" evidence="1">
    <location>
        <begin position="7"/>
        <end position="36"/>
    </location>
</feature>
<reference evidence="2" key="1">
    <citation type="submission" date="2021-05" db="EMBL/GenBank/DDBJ databases">
        <title>Diversity, taxonomy and evolution of archaeal viruses of the class Caudoviricetes.</title>
        <authorList>
            <person name="Liu Y."/>
            <person name="Demina T.A."/>
            <person name="Roux S."/>
            <person name="Aiewsakun P."/>
            <person name="Kazlauskas D."/>
            <person name="Simmonds P."/>
            <person name="Prangishvili D."/>
            <person name="Oksanen H.M."/>
            <person name="Krupovic M."/>
        </authorList>
    </citation>
    <scope>NUCLEOTIDE SEQUENCE</scope>
    <source>
        <strain evidence="2">HATV-3/30</strain>
    </source>
</reference>
<evidence type="ECO:0000259" key="1">
    <source>
        <dbReference type="Pfam" id="PF22513"/>
    </source>
</evidence>